<dbReference type="InterPro" id="IPR036322">
    <property type="entry name" value="WD40_repeat_dom_sf"/>
</dbReference>
<dbReference type="Pfam" id="PF00400">
    <property type="entry name" value="WD40"/>
    <property type="match status" value="1"/>
</dbReference>
<reference evidence="2 3" key="1">
    <citation type="journal article" date="2016" name="Mol. Biol. Evol.">
        <title>Comparative Genomics of Early-Diverging Mushroom-Forming Fungi Provides Insights into the Origins of Lignocellulose Decay Capabilities.</title>
        <authorList>
            <person name="Nagy L.G."/>
            <person name="Riley R."/>
            <person name="Tritt A."/>
            <person name="Adam C."/>
            <person name="Daum C."/>
            <person name="Floudas D."/>
            <person name="Sun H."/>
            <person name="Yadav J.S."/>
            <person name="Pangilinan J."/>
            <person name="Larsson K.H."/>
            <person name="Matsuura K."/>
            <person name="Barry K."/>
            <person name="Labutti K."/>
            <person name="Kuo R."/>
            <person name="Ohm R.A."/>
            <person name="Bhattacharya S.S."/>
            <person name="Shirouzu T."/>
            <person name="Yoshinaga Y."/>
            <person name="Martin F.M."/>
            <person name="Grigoriev I.V."/>
            <person name="Hibbett D.S."/>
        </authorList>
    </citation>
    <scope>NUCLEOTIDE SEQUENCE [LARGE SCALE GENOMIC DNA]</scope>
    <source>
        <strain evidence="2 3">CBS 109695</strain>
    </source>
</reference>
<protein>
    <submittedName>
        <fullName evidence="2">WD40 repeat-like protein</fullName>
    </submittedName>
</protein>
<accession>A0A166VVI9</accession>
<keyword evidence="3" id="KW-1185">Reference proteome</keyword>
<dbReference type="Gene3D" id="2.130.10.10">
    <property type="entry name" value="YVTN repeat-like/Quinoprotein amine dehydrogenase"/>
    <property type="match status" value="1"/>
</dbReference>
<dbReference type="Proteomes" id="UP000076532">
    <property type="component" value="Unassembled WGS sequence"/>
</dbReference>
<organism evidence="2 3">
    <name type="scientific">Athelia psychrophila</name>
    <dbReference type="NCBI Taxonomy" id="1759441"/>
    <lineage>
        <taxon>Eukaryota</taxon>
        <taxon>Fungi</taxon>
        <taxon>Dikarya</taxon>
        <taxon>Basidiomycota</taxon>
        <taxon>Agaricomycotina</taxon>
        <taxon>Agaricomycetes</taxon>
        <taxon>Agaricomycetidae</taxon>
        <taxon>Atheliales</taxon>
        <taxon>Atheliaceae</taxon>
        <taxon>Athelia</taxon>
    </lineage>
</organism>
<gene>
    <name evidence="2" type="ORF">FIBSPDRAFT_906953</name>
</gene>
<proteinExistence type="predicted"/>
<dbReference type="SUPFAM" id="SSF50978">
    <property type="entry name" value="WD40 repeat-like"/>
    <property type="match status" value="1"/>
</dbReference>
<dbReference type="InterPro" id="IPR015943">
    <property type="entry name" value="WD40/YVTN_repeat-like_dom_sf"/>
</dbReference>
<dbReference type="EMBL" id="KV417483">
    <property type="protein sequence ID" value="KZP33105.1"/>
    <property type="molecule type" value="Genomic_DNA"/>
</dbReference>
<dbReference type="InterPro" id="IPR001680">
    <property type="entry name" value="WD40_rpt"/>
</dbReference>
<dbReference type="InterPro" id="IPR051150">
    <property type="entry name" value="SWT21/TCAB1_mRNA_Telomere"/>
</dbReference>
<name>A0A166VVI9_9AGAM</name>
<evidence type="ECO:0000256" key="1">
    <source>
        <dbReference type="SAM" id="MobiDB-lite"/>
    </source>
</evidence>
<dbReference type="STRING" id="436010.A0A166VVI9"/>
<sequence>MDADYIWTPPQYDVSHSPLETREVSLPAPANSNGAEDFIRTIKWCPDGSTAIAQSENRDFHFLNLQVYPPDMLQNCATGQENSYFTKKLPQPAAILEFAWYPQATVQNPATFCFVASVRDTPVRLVDANDGRVSSKSIILTHYVARLYCGYDSAIEIFDVNRPGEGTRILTSPSKKSRDGMKGIISALSFCPSASDFYAAGTLTPTPAPIALYDAASDEPVMYLGLTDSERKGNGGGVTQLRFNPMKPHLLYGSFRRCGHIYAWDMRQAAGEPICKYRFVKSESGSKHKMTNQRLRFDVDIGGRWLSVGNQDGDISMFDLDVEGEPANSDGPQEILPTLVFHAHEDAIGSVSFHPLEPVLLSASGSRHFDLPATSIAQRSPELTDSDSGGEDAETKRRRVPCPMDASVKLWAFNSV</sequence>
<dbReference type="OrthoDB" id="239865at2759"/>
<evidence type="ECO:0000313" key="3">
    <source>
        <dbReference type="Proteomes" id="UP000076532"/>
    </source>
</evidence>
<dbReference type="PANTHER" id="PTHR13211:SF0">
    <property type="entry name" value="TELOMERASE CAJAL BODY PROTEIN 1"/>
    <property type="match status" value="1"/>
</dbReference>
<feature type="region of interest" description="Disordered" evidence="1">
    <location>
        <begin position="372"/>
        <end position="400"/>
    </location>
</feature>
<evidence type="ECO:0000313" key="2">
    <source>
        <dbReference type="EMBL" id="KZP33105.1"/>
    </source>
</evidence>
<dbReference type="AlphaFoldDB" id="A0A166VVI9"/>
<dbReference type="PANTHER" id="PTHR13211">
    <property type="entry name" value="TELOMERASE CAJAL BODY PROTEIN 1"/>
    <property type="match status" value="1"/>
</dbReference>